<keyword evidence="3" id="KW-1185">Reference proteome</keyword>
<proteinExistence type="predicted"/>
<sequence length="55" mass="6187">MGGSDARGTGRTEREKDEHELGKKGKRLAIDGWRETGTQAWKRPQRRLFSSTGPC</sequence>
<dbReference type="Proteomes" id="UP001281614">
    <property type="component" value="Unassembled WGS sequence"/>
</dbReference>
<name>A0AAD9YC51_COLKA</name>
<gene>
    <name evidence="2" type="ORF">CKAH01_05982</name>
</gene>
<dbReference type="EMBL" id="VYYT01000223">
    <property type="protein sequence ID" value="KAK2754968.1"/>
    <property type="molecule type" value="Genomic_DNA"/>
</dbReference>
<comment type="caution">
    <text evidence="2">The sequence shown here is derived from an EMBL/GenBank/DDBJ whole genome shotgun (WGS) entry which is preliminary data.</text>
</comment>
<protein>
    <submittedName>
        <fullName evidence="2">Uncharacterized protein</fullName>
    </submittedName>
</protein>
<organism evidence="2 3">
    <name type="scientific">Colletotrichum kahawae</name>
    <name type="common">Coffee berry disease fungus</name>
    <dbReference type="NCBI Taxonomy" id="34407"/>
    <lineage>
        <taxon>Eukaryota</taxon>
        <taxon>Fungi</taxon>
        <taxon>Dikarya</taxon>
        <taxon>Ascomycota</taxon>
        <taxon>Pezizomycotina</taxon>
        <taxon>Sordariomycetes</taxon>
        <taxon>Hypocreomycetidae</taxon>
        <taxon>Glomerellales</taxon>
        <taxon>Glomerellaceae</taxon>
        <taxon>Colletotrichum</taxon>
        <taxon>Colletotrichum gloeosporioides species complex</taxon>
    </lineage>
</organism>
<feature type="region of interest" description="Disordered" evidence="1">
    <location>
        <begin position="1"/>
        <end position="55"/>
    </location>
</feature>
<accession>A0AAD9YC51</accession>
<evidence type="ECO:0000313" key="3">
    <source>
        <dbReference type="Proteomes" id="UP001281614"/>
    </source>
</evidence>
<evidence type="ECO:0000313" key="2">
    <source>
        <dbReference type="EMBL" id="KAK2754968.1"/>
    </source>
</evidence>
<feature type="compositionally biased region" description="Basic and acidic residues" evidence="1">
    <location>
        <begin position="8"/>
        <end position="34"/>
    </location>
</feature>
<reference evidence="2" key="1">
    <citation type="submission" date="2023-02" db="EMBL/GenBank/DDBJ databases">
        <title>Colletotrichum kahawae CIFC_Que2 genome sequencing and assembly.</title>
        <authorList>
            <person name="Baroncelli R."/>
        </authorList>
    </citation>
    <scope>NUCLEOTIDE SEQUENCE</scope>
    <source>
        <strain evidence="2">CIFC_Que2</strain>
    </source>
</reference>
<dbReference type="AlphaFoldDB" id="A0AAD9YC51"/>
<evidence type="ECO:0000256" key="1">
    <source>
        <dbReference type="SAM" id="MobiDB-lite"/>
    </source>
</evidence>